<dbReference type="EMBL" id="MDKC01000010">
    <property type="protein sequence ID" value="ODG92230.1"/>
    <property type="molecule type" value="Genomic_DNA"/>
</dbReference>
<comment type="caution">
    <text evidence="2">The sequence shown here is derived from an EMBL/GenBank/DDBJ whole genome shotgun (WGS) entry which is preliminary data.</text>
</comment>
<protein>
    <recommendedName>
        <fullName evidence="1">Inhibitor I9 domain-containing protein</fullName>
    </recommendedName>
</protein>
<accession>A0ABX2ZU91</accession>
<dbReference type="RefSeq" id="WP_069033513.1">
    <property type="nucleotide sequence ID" value="NZ_MDKC01000010.1"/>
</dbReference>
<name>A0ABX2ZU91_9BACI</name>
<dbReference type="Pfam" id="PF05922">
    <property type="entry name" value="Inhibitor_I9"/>
    <property type="match status" value="1"/>
</dbReference>
<reference evidence="2 3" key="1">
    <citation type="submission" date="2016-07" db="EMBL/GenBank/DDBJ databases">
        <authorList>
            <person name="Townsley L."/>
            <person name="Shank E.A."/>
        </authorList>
    </citation>
    <scope>NUCLEOTIDE SEQUENCE [LARGE SCALE GENOMIC DNA]</scope>
    <source>
        <strain evidence="2 3">CH01</strain>
    </source>
</reference>
<dbReference type="InterPro" id="IPR010259">
    <property type="entry name" value="S8pro/Inhibitor_I9"/>
</dbReference>
<organism evidence="2 3">
    <name type="scientific">Gottfriedia luciferensis</name>
    <dbReference type="NCBI Taxonomy" id="178774"/>
    <lineage>
        <taxon>Bacteria</taxon>
        <taxon>Bacillati</taxon>
        <taxon>Bacillota</taxon>
        <taxon>Bacilli</taxon>
        <taxon>Bacillales</taxon>
        <taxon>Bacillaceae</taxon>
        <taxon>Gottfriedia</taxon>
    </lineage>
</organism>
<keyword evidence="3" id="KW-1185">Reference proteome</keyword>
<proteinExistence type="predicted"/>
<evidence type="ECO:0000313" key="2">
    <source>
        <dbReference type="EMBL" id="ODG92230.1"/>
    </source>
</evidence>
<evidence type="ECO:0000313" key="3">
    <source>
        <dbReference type="Proteomes" id="UP000094580"/>
    </source>
</evidence>
<evidence type="ECO:0000259" key="1">
    <source>
        <dbReference type="Pfam" id="PF05922"/>
    </source>
</evidence>
<sequence length="153" mass="17322">MSFEPAGYSKVEDILANLTPQQRSALNQLSTNESTGLQISSDIDQNSTKQTSVIVQFANQPVKVAQIEASIQGQTLSSNEAENLIDQDHDTFKQDVDQILIDEKNKKVDYEITRSYKNAFNGVSMSLPANQIKNLLKTIIYKIRRLNEIRRYN</sequence>
<dbReference type="Proteomes" id="UP000094580">
    <property type="component" value="Unassembled WGS sequence"/>
</dbReference>
<gene>
    <name evidence="2" type="ORF">BED47_20820</name>
</gene>
<feature type="domain" description="Inhibitor I9" evidence="1">
    <location>
        <begin position="53"/>
        <end position="137"/>
    </location>
</feature>